<protein>
    <submittedName>
        <fullName evidence="2">Uncharacterized protein</fullName>
    </submittedName>
</protein>
<keyword evidence="3" id="KW-1185">Reference proteome</keyword>
<gene>
    <name evidence="2" type="ORF">BU23DRAFT_256967</name>
</gene>
<accession>A0A6A5V689</accession>
<dbReference type="EMBL" id="ML976716">
    <property type="protein sequence ID" value="KAF1968837.1"/>
    <property type="molecule type" value="Genomic_DNA"/>
</dbReference>
<name>A0A6A5V689_9PLEO</name>
<organism evidence="2 3">
    <name type="scientific">Bimuria novae-zelandiae CBS 107.79</name>
    <dbReference type="NCBI Taxonomy" id="1447943"/>
    <lineage>
        <taxon>Eukaryota</taxon>
        <taxon>Fungi</taxon>
        <taxon>Dikarya</taxon>
        <taxon>Ascomycota</taxon>
        <taxon>Pezizomycotina</taxon>
        <taxon>Dothideomycetes</taxon>
        <taxon>Pleosporomycetidae</taxon>
        <taxon>Pleosporales</taxon>
        <taxon>Massarineae</taxon>
        <taxon>Didymosphaeriaceae</taxon>
        <taxon>Bimuria</taxon>
    </lineage>
</organism>
<proteinExistence type="predicted"/>
<reference evidence="2" key="1">
    <citation type="journal article" date="2020" name="Stud. Mycol.">
        <title>101 Dothideomycetes genomes: a test case for predicting lifestyles and emergence of pathogens.</title>
        <authorList>
            <person name="Haridas S."/>
            <person name="Albert R."/>
            <person name="Binder M."/>
            <person name="Bloem J."/>
            <person name="Labutti K."/>
            <person name="Salamov A."/>
            <person name="Andreopoulos B."/>
            <person name="Baker S."/>
            <person name="Barry K."/>
            <person name="Bills G."/>
            <person name="Bluhm B."/>
            <person name="Cannon C."/>
            <person name="Castanera R."/>
            <person name="Culley D."/>
            <person name="Daum C."/>
            <person name="Ezra D."/>
            <person name="Gonzalez J."/>
            <person name="Henrissat B."/>
            <person name="Kuo A."/>
            <person name="Liang C."/>
            <person name="Lipzen A."/>
            <person name="Lutzoni F."/>
            <person name="Magnuson J."/>
            <person name="Mondo S."/>
            <person name="Nolan M."/>
            <person name="Ohm R."/>
            <person name="Pangilinan J."/>
            <person name="Park H.-J."/>
            <person name="Ramirez L."/>
            <person name="Alfaro M."/>
            <person name="Sun H."/>
            <person name="Tritt A."/>
            <person name="Yoshinaga Y."/>
            <person name="Zwiers L.-H."/>
            <person name="Turgeon B."/>
            <person name="Goodwin S."/>
            <person name="Spatafora J."/>
            <person name="Crous P."/>
            <person name="Grigoriev I."/>
        </authorList>
    </citation>
    <scope>NUCLEOTIDE SEQUENCE</scope>
    <source>
        <strain evidence="2">CBS 107.79</strain>
    </source>
</reference>
<evidence type="ECO:0000313" key="2">
    <source>
        <dbReference type="EMBL" id="KAF1968837.1"/>
    </source>
</evidence>
<evidence type="ECO:0000256" key="1">
    <source>
        <dbReference type="SAM" id="MobiDB-lite"/>
    </source>
</evidence>
<dbReference type="Proteomes" id="UP000800036">
    <property type="component" value="Unassembled WGS sequence"/>
</dbReference>
<feature type="region of interest" description="Disordered" evidence="1">
    <location>
        <begin position="1"/>
        <end position="35"/>
    </location>
</feature>
<dbReference type="AlphaFoldDB" id="A0A6A5V689"/>
<evidence type="ECO:0000313" key="3">
    <source>
        <dbReference type="Proteomes" id="UP000800036"/>
    </source>
</evidence>
<sequence length="93" mass="9877">MWKGQGAPFQDPAARSWDANRGRFQQGERGTGSPGFNAMTATAATLLLGVVYILGCDFATCTAPRLCWTCEVVAVCQAKLAHSEAQACPRPST</sequence>